<proteinExistence type="predicted"/>
<reference evidence="2 3" key="1">
    <citation type="submission" date="2017-03" db="EMBL/GenBank/DDBJ databases">
        <title>Genome sequence of Paracoccus contaminans isolated from a water microcosm.</title>
        <authorList>
            <person name="Aurass P."/>
            <person name="Karste S."/>
            <person name="Trost E."/>
            <person name="Glaeser S.P."/>
            <person name="Kaempfer P."/>
            <person name="Flieger A."/>
        </authorList>
    </citation>
    <scope>NUCLEOTIDE SEQUENCE [LARGE SCALE GENOMIC DNA]</scope>
    <source>
        <strain evidence="3">RKI 16-01929T\LMG 29738T\CCM 8701T\CIP 111112T</strain>
    </source>
</reference>
<evidence type="ECO:0000313" key="2">
    <source>
        <dbReference type="EMBL" id="ARJ69395.1"/>
    </source>
</evidence>
<dbReference type="OrthoDB" id="7366810at2"/>
<gene>
    <name evidence="2" type="ORF">B0A89_06895</name>
</gene>
<evidence type="ECO:0000256" key="1">
    <source>
        <dbReference type="SAM" id="Phobius"/>
    </source>
</evidence>
<keyword evidence="1" id="KW-0472">Membrane</keyword>
<dbReference type="RefSeq" id="WP_085377513.1">
    <property type="nucleotide sequence ID" value="NZ_CP020612.1"/>
</dbReference>
<dbReference type="InterPro" id="IPR019284">
    <property type="entry name" value="RP532"/>
</dbReference>
<dbReference type="Proteomes" id="UP000193017">
    <property type="component" value="Chromosome"/>
</dbReference>
<keyword evidence="1" id="KW-0812">Transmembrane</keyword>
<protein>
    <recommendedName>
        <fullName evidence="4">DUF2335 domain-containing protein</fullName>
    </recommendedName>
</protein>
<keyword evidence="3" id="KW-1185">Reference proteome</keyword>
<dbReference type="Pfam" id="PF10097">
    <property type="entry name" value="DUF2335"/>
    <property type="match status" value="1"/>
</dbReference>
<keyword evidence="1" id="KW-1133">Transmembrane helix</keyword>
<feature type="transmembrane region" description="Helical" evidence="1">
    <location>
        <begin position="121"/>
        <end position="140"/>
    </location>
</feature>
<dbReference type="AlphaFoldDB" id="A0A1W6CX45"/>
<evidence type="ECO:0008006" key="4">
    <source>
        <dbReference type="Google" id="ProtNLM"/>
    </source>
</evidence>
<organism evidence="2 3">
    <name type="scientific">Paracoccus contaminans</name>
    <dbReference type="NCBI Taxonomy" id="1945662"/>
    <lineage>
        <taxon>Bacteria</taxon>
        <taxon>Pseudomonadati</taxon>
        <taxon>Pseudomonadota</taxon>
        <taxon>Alphaproteobacteria</taxon>
        <taxon>Rhodobacterales</taxon>
        <taxon>Paracoccaceae</taxon>
        <taxon>Paracoccus</taxon>
    </lineage>
</organism>
<dbReference type="EMBL" id="CP020612">
    <property type="protein sequence ID" value="ARJ69395.1"/>
    <property type="molecule type" value="Genomic_DNA"/>
</dbReference>
<name>A0A1W6CX45_9RHOB</name>
<evidence type="ECO:0000313" key="3">
    <source>
        <dbReference type="Proteomes" id="UP000193017"/>
    </source>
</evidence>
<dbReference type="KEGG" id="pcon:B0A89_06895"/>
<sequence length="144" mass="15649">MSNKVESDQSAKLPQNVEDVPVDELIDRLPPDTPKELIAVLERTAVHSGPIPSPDALRGYEQVYPGAAHRIFDMAEREQQIRCDDNKHVNWNDTFKIAASVVVSLGLVGAGLTCAFIDQPWLGGVLGTSGIVSGIIQAYLRRGD</sequence>
<feature type="transmembrane region" description="Helical" evidence="1">
    <location>
        <begin position="97"/>
        <end position="115"/>
    </location>
</feature>
<dbReference type="STRING" id="1945662.B0A89_06895"/>
<accession>A0A1W6CX45</accession>